<gene>
    <name evidence="1" type="ORF">V1525DRAFT_340437</name>
</gene>
<dbReference type="EMBL" id="MU971351">
    <property type="protein sequence ID" value="KAK9238880.1"/>
    <property type="molecule type" value="Genomic_DNA"/>
</dbReference>
<accession>A0ACC3T5S4</accession>
<evidence type="ECO:0000313" key="1">
    <source>
        <dbReference type="EMBL" id="KAK9238880.1"/>
    </source>
</evidence>
<proteinExistence type="predicted"/>
<evidence type="ECO:0000313" key="2">
    <source>
        <dbReference type="Proteomes" id="UP001433508"/>
    </source>
</evidence>
<sequence>MTKKIDRFRQWTSEKLGNEQKTQESEDFRELEYEINMRYDGTERLHQSMALYVRNLSKRREVDELEKASPIDILGQAMAKYGDEFVAESTYGQALYRLGVANQKLARHQELFVERINKNFLEGIEKSIAQFKDCQARKSSSLICSAARKKLEYRRLAYDTALSKVQKTKREDARLEEEVRAQRIKYEEAGDDVVRKMNSIRDAESDNLADLVDFFEAECEYYDRCHEILVDLRRNWVSEYASKNYFFAHLGLSS</sequence>
<dbReference type="Proteomes" id="UP001433508">
    <property type="component" value="Unassembled WGS sequence"/>
</dbReference>
<organism evidence="1 2">
    <name type="scientific">Lipomyces kononenkoae</name>
    <name type="common">Yeast</name>
    <dbReference type="NCBI Taxonomy" id="34357"/>
    <lineage>
        <taxon>Eukaryota</taxon>
        <taxon>Fungi</taxon>
        <taxon>Dikarya</taxon>
        <taxon>Ascomycota</taxon>
        <taxon>Saccharomycotina</taxon>
        <taxon>Lipomycetes</taxon>
        <taxon>Lipomycetales</taxon>
        <taxon>Lipomycetaceae</taxon>
        <taxon>Lipomyces</taxon>
    </lineage>
</organism>
<name>A0ACC3T5S4_LIPKO</name>
<comment type="caution">
    <text evidence="1">The sequence shown here is derived from an EMBL/GenBank/DDBJ whole genome shotgun (WGS) entry which is preliminary data.</text>
</comment>
<keyword evidence="2" id="KW-1185">Reference proteome</keyword>
<protein>
    <submittedName>
        <fullName evidence="1">Uncharacterized protein</fullName>
    </submittedName>
</protein>
<reference evidence="2" key="1">
    <citation type="journal article" date="2024" name="Front. Bioeng. Biotechnol.">
        <title>Genome-scale model development and genomic sequencing of the oleaginous clade Lipomyces.</title>
        <authorList>
            <person name="Czajka J.J."/>
            <person name="Han Y."/>
            <person name="Kim J."/>
            <person name="Mondo S.J."/>
            <person name="Hofstad B.A."/>
            <person name="Robles A."/>
            <person name="Haridas S."/>
            <person name="Riley R."/>
            <person name="LaButti K."/>
            <person name="Pangilinan J."/>
            <person name="Andreopoulos W."/>
            <person name="Lipzen A."/>
            <person name="Yan J."/>
            <person name="Wang M."/>
            <person name="Ng V."/>
            <person name="Grigoriev I.V."/>
            <person name="Spatafora J.W."/>
            <person name="Magnuson J.K."/>
            <person name="Baker S.E."/>
            <person name="Pomraning K.R."/>
        </authorList>
    </citation>
    <scope>NUCLEOTIDE SEQUENCE [LARGE SCALE GENOMIC DNA]</scope>
    <source>
        <strain evidence="2">CBS 7786</strain>
    </source>
</reference>